<feature type="region of interest" description="Disordered" evidence="1">
    <location>
        <begin position="92"/>
        <end position="112"/>
    </location>
</feature>
<evidence type="ECO:0000313" key="3">
    <source>
        <dbReference type="Proteomes" id="UP000192247"/>
    </source>
</evidence>
<gene>
    <name evidence="2" type="ORF">BIW11_12790</name>
</gene>
<dbReference type="EMBL" id="MNPL01024052">
    <property type="protein sequence ID" value="OQR68623.1"/>
    <property type="molecule type" value="Genomic_DNA"/>
</dbReference>
<keyword evidence="3" id="KW-1185">Reference proteome</keyword>
<comment type="caution">
    <text evidence="2">The sequence shown here is derived from an EMBL/GenBank/DDBJ whole genome shotgun (WGS) entry which is preliminary data.</text>
</comment>
<organism evidence="2 3">
    <name type="scientific">Tropilaelaps mercedesae</name>
    <dbReference type="NCBI Taxonomy" id="418985"/>
    <lineage>
        <taxon>Eukaryota</taxon>
        <taxon>Metazoa</taxon>
        <taxon>Ecdysozoa</taxon>
        <taxon>Arthropoda</taxon>
        <taxon>Chelicerata</taxon>
        <taxon>Arachnida</taxon>
        <taxon>Acari</taxon>
        <taxon>Parasitiformes</taxon>
        <taxon>Mesostigmata</taxon>
        <taxon>Gamasina</taxon>
        <taxon>Dermanyssoidea</taxon>
        <taxon>Laelapidae</taxon>
        <taxon>Tropilaelaps</taxon>
    </lineage>
</organism>
<evidence type="ECO:0000256" key="1">
    <source>
        <dbReference type="SAM" id="MobiDB-lite"/>
    </source>
</evidence>
<accession>A0A1V9X5I3</accession>
<protein>
    <submittedName>
        <fullName evidence="2">Uncharacterized protein</fullName>
    </submittedName>
</protein>
<sequence>MATFGCATATMKFFASLVTGNGGTGGRNSVQATSKGRVSLSAENRLKADRAKKEPSGIIWTQQPKDGRATYKARGSARRLERTISEENIARNNHINLTTSQNHLRSIASQSE</sequence>
<reference evidence="2 3" key="1">
    <citation type="journal article" date="2017" name="Gigascience">
        <title>Draft genome of the honey bee ectoparasitic mite, Tropilaelaps mercedesae, is shaped by the parasitic life history.</title>
        <authorList>
            <person name="Dong X."/>
            <person name="Armstrong S.D."/>
            <person name="Xia D."/>
            <person name="Makepeace B.L."/>
            <person name="Darby A.C."/>
            <person name="Kadowaki T."/>
        </authorList>
    </citation>
    <scope>NUCLEOTIDE SEQUENCE [LARGE SCALE GENOMIC DNA]</scope>
    <source>
        <strain evidence="2">Wuxi-XJTLU</strain>
    </source>
</reference>
<evidence type="ECO:0000313" key="2">
    <source>
        <dbReference type="EMBL" id="OQR68623.1"/>
    </source>
</evidence>
<dbReference type="AlphaFoldDB" id="A0A1V9X5I3"/>
<dbReference type="Proteomes" id="UP000192247">
    <property type="component" value="Unassembled WGS sequence"/>
</dbReference>
<dbReference type="InParanoid" id="A0A1V9X5I3"/>
<name>A0A1V9X5I3_9ACAR</name>
<proteinExistence type="predicted"/>